<feature type="transmembrane region" description="Helical" evidence="6">
    <location>
        <begin position="358"/>
        <end position="376"/>
    </location>
</feature>
<feature type="transmembrane region" description="Helical" evidence="6">
    <location>
        <begin position="270"/>
        <end position="290"/>
    </location>
</feature>
<keyword evidence="4" id="KW-0808">Transferase</keyword>
<keyword evidence="6" id="KW-0812">Transmembrane</keyword>
<feature type="transmembrane region" description="Helical" evidence="6">
    <location>
        <begin position="67"/>
        <end position="86"/>
    </location>
</feature>
<evidence type="ECO:0000256" key="5">
    <source>
        <dbReference type="ARBA" id="ARBA00047475"/>
    </source>
</evidence>
<dbReference type="PANTHER" id="PTHR48043:SF143">
    <property type="entry name" value="UDP-GLUCURONOSYLTRANSFERASE"/>
    <property type="match status" value="1"/>
</dbReference>
<dbReference type="Gene3D" id="3.40.140.10">
    <property type="entry name" value="Cytidine Deaminase, domain 2"/>
    <property type="match status" value="1"/>
</dbReference>
<accession>A0A914HY28</accession>
<dbReference type="InterPro" id="IPR002213">
    <property type="entry name" value="UDP_glucos_trans"/>
</dbReference>
<evidence type="ECO:0000256" key="1">
    <source>
        <dbReference type="ARBA" id="ARBA00009995"/>
    </source>
</evidence>
<dbReference type="PANTHER" id="PTHR48043">
    <property type="entry name" value="EG:EG0003.4 PROTEIN-RELATED"/>
    <property type="match status" value="1"/>
</dbReference>
<sequence>MAICVVTDLNEPGTPCGICHQTLVEFGDMLVLLYSRPTKKLHSYFSTPQTFVVVAVISLINYTTRRFLLNIVPALLQLFLFVVTGGRRNILKVQRQHLADEKRSEMGDQQQQQQQQKASELYNKFSVLGEHRLSVNFPQQPNTNTYYSNPKYSVHTRDWVDGKKWEFVVTKPQFAAMQFEISFVGDGFGRKSGDSRSTFWQWYRAKQIHILQVTDDGPCPTRAPAFVHYHTFLLPAVAVPPRSLWNSTFGLNLFYSALGKMRNFCRRLRAVLADFFLKCIIFILSIWLLFLLKFVLMVSCFFFFVWALLFFLLLDLEWFDNEDSVAFSLASSFVLSHMVFDIRKFFEALEFLWHFREQLIWILFLIFLGSGNSAVAQPCQLHKTLLEVETIVPLVNNFSKNANKIMTIEAFDKPDVHNRYNVYKNLQISSNKACEKFVTSQPDLIKSLREQKFDMVIEEQLNFCGAGLGHLLNIPIHVLVSSCPMQEHVASLFGLPFPSSYVPSLLDSDYSDKMSISERFDNILRTITGNVFLWHGIDPLTEIFRKHYGSDFPDLRDIVKSSPFVFVNVDELLDFPRPLFPNMINIGGLGMGESDQNAKLEEPFQSEMSKGKDGIIFVSLGTIIRSSDLPTEFRRNFPETFGKFAQYHFIMKTEKWDNHSVEIAAKFGNIFLTHWAPQNAILAHPG</sequence>
<evidence type="ECO:0000313" key="8">
    <source>
        <dbReference type="WBParaSite" id="Gr19_v10_g4846.t2"/>
    </source>
</evidence>
<keyword evidence="3" id="KW-0328">Glycosyltransferase</keyword>
<dbReference type="InterPro" id="IPR050271">
    <property type="entry name" value="UDP-glycosyltransferase"/>
</dbReference>
<dbReference type="Proteomes" id="UP000887572">
    <property type="component" value="Unplaced"/>
</dbReference>
<name>A0A914HY28_GLORO</name>
<evidence type="ECO:0000256" key="6">
    <source>
        <dbReference type="SAM" id="Phobius"/>
    </source>
</evidence>
<feature type="transmembrane region" description="Helical" evidence="6">
    <location>
        <begin position="296"/>
        <end position="314"/>
    </location>
</feature>
<evidence type="ECO:0000256" key="4">
    <source>
        <dbReference type="ARBA" id="ARBA00022679"/>
    </source>
</evidence>
<feature type="transmembrane region" description="Helical" evidence="6">
    <location>
        <begin position="41"/>
        <end position="61"/>
    </location>
</feature>
<dbReference type="WBParaSite" id="Gr19_v10_g4846.t2">
    <property type="protein sequence ID" value="Gr19_v10_g4846.t2"/>
    <property type="gene ID" value="Gr19_v10_g4846"/>
</dbReference>
<comment type="similarity">
    <text evidence="1">Belongs to the UDP-glycosyltransferase family.</text>
</comment>
<dbReference type="SUPFAM" id="SSF53756">
    <property type="entry name" value="UDP-Glycosyltransferase/glycogen phosphorylase"/>
    <property type="match status" value="1"/>
</dbReference>
<organism evidence="7 8">
    <name type="scientific">Globodera rostochiensis</name>
    <name type="common">Golden nematode worm</name>
    <name type="synonym">Heterodera rostochiensis</name>
    <dbReference type="NCBI Taxonomy" id="31243"/>
    <lineage>
        <taxon>Eukaryota</taxon>
        <taxon>Metazoa</taxon>
        <taxon>Ecdysozoa</taxon>
        <taxon>Nematoda</taxon>
        <taxon>Chromadorea</taxon>
        <taxon>Rhabditida</taxon>
        <taxon>Tylenchina</taxon>
        <taxon>Tylenchomorpha</taxon>
        <taxon>Tylenchoidea</taxon>
        <taxon>Heteroderidae</taxon>
        <taxon>Heteroderinae</taxon>
        <taxon>Globodera</taxon>
    </lineage>
</organism>
<evidence type="ECO:0000256" key="2">
    <source>
        <dbReference type="ARBA" id="ARBA00012544"/>
    </source>
</evidence>
<feature type="transmembrane region" description="Helical" evidence="6">
    <location>
        <begin position="326"/>
        <end position="346"/>
    </location>
</feature>
<protein>
    <recommendedName>
        <fullName evidence="2">glucuronosyltransferase</fullName>
        <ecNumber evidence="2">2.4.1.17</ecNumber>
    </recommendedName>
</protein>
<reference evidence="8" key="1">
    <citation type="submission" date="2022-11" db="UniProtKB">
        <authorList>
            <consortium name="WormBaseParasite"/>
        </authorList>
    </citation>
    <scope>IDENTIFICATION</scope>
</reference>
<keyword evidence="6" id="KW-0472">Membrane</keyword>
<dbReference type="Pfam" id="PF00201">
    <property type="entry name" value="UDPGT"/>
    <property type="match status" value="1"/>
</dbReference>
<comment type="catalytic activity">
    <reaction evidence="5">
        <text>glucuronate acceptor + UDP-alpha-D-glucuronate = acceptor beta-D-glucuronoside + UDP + H(+)</text>
        <dbReference type="Rhea" id="RHEA:21032"/>
        <dbReference type="ChEBI" id="CHEBI:15378"/>
        <dbReference type="ChEBI" id="CHEBI:58052"/>
        <dbReference type="ChEBI" id="CHEBI:58223"/>
        <dbReference type="ChEBI" id="CHEBI:132367"/>
        <dbReference type="ChEBI" id="CHEBI:132368"/>
        <dbReference type="EC" id="2.4.1.17"/>
    </reaction>
</comment>
<evidence type="ECO:0000313" key="7">
    <source>
        <dbReference type="Proteomes" id="UP000887572"/>
    </source>
</evidence>
<evidence type="ECO:0000256" key="3">
    <source>
        <dbReference type="ARBA" id="ARBA00022676"/>
    </source>
</evidence>
<dbReference type="GO" id="GO:0015020">
    <property type="term" value="F:glucuronosyltransferase activity"/>
    <property type="evidence" value="ECO:0007669"/>
    <property type="project" value="UniProtKB-EC"/>
</dbReference>
<proteinExistence type="inferred from homology"/>
<keyword evidence="6" id="KW-1133">Transmembrane helix</keyword>
<dbReference type="Gene3D" id="3.40.50.2000">
    <property type="entry name" value="Glycogen Phosphorylase B"/>
    <property type="match status" value="2"/>
</dbReference>
<keyword evidence="7" id="KW-1185">Reference proteome</keyword>
<dbReference type="EC" id="2.4.1.17" evidence="2"/>
<dbReference type="AlphaFoldDB" id="A0A914HY28"/>